<proteinExistence type="inferred from homology"/>
<dbReference type="PROSITE" id="PS00139">
    <property type="entry name" value="THIOL_PROTEASE_CYS"/>
    <property type="match status" value="1"/>
</dbReference>
<evidence type="ECO:0000256" key="6">
    <source>
        <dbReference type="ARBA" id="ARBA00023273"/>
    </source>
</evidence>
<keyword evidence="3" id="KW-0853">WD repeat</keyword>
<reference evidence="12" key="1">
    <citation type="submission" date="2021-02" db="EMBL/GenBank/DDBJ databases">
        <authorList>
            <person name="Dougan E. K."/>
            <person name="Rhodes N."/>
            <person name="Thang M."/>
            <person name="Chan C."/>
        </authorList>
    </citation>
    <scope>NUCLEOTIDE SEQUENCE</scope>
</reference>
<dbReference type="InterPro" id="IPR056156">
    <property type="entry name" value="TPR_IF140_C"/>
</dbReference>
<comment type="subcellular location">
    <subcellularLocation>
        <location evidence="1">Cell projection</location>
        <location evidence="1">Cilium</location>
    </subcellularLocation>
</comment>
<dbReference type="InterPro" id="IPR037151">
    <property type="entry name" value="AlkB-like_sf"/>
</dbReference>
<feature type="non-terminal residue" evidence="12">
    <location>
        <position position="1231"/>
    </location>
</feature>
<keyword evidence="8" id="KW-0788">Thiol protease</keyword>
<dbReference type="GO" id="GO:0006508">
    <property type="term" value="P:proteolysis"/>
    <property type="evidence" value="ECO:0007669"/>
    <property type="project" value="UniProtKB-KW"/>
</dbReference>
<feature type="active site" evidence="7 8">
    <location>
        <position position="896"/>
    </location>
</feature>
<evidence type="ECO:0000259" key="11">
    <source>
        <dbReference type="PROSITE" id="PS51471"/>
    </source>
</evidence>
<feature type="compositionally biased region" description="Acidic residues" evidence="9">
    <location>
        <begin position="728"/>
        <end position="739"/>
    </location>
</feature>
<dbReference type="SUPFAM" id="SSF51197">
    <property type="entry name" value="Clavaminate synthase-like"/>
    <property type="match status" value="1"/>
</dbReference>
<accession>A0A813H984</accession>
<feature type="active site" evidence="7 8">
    <location>
        <position position="1090"/>
    </location>
</feature>
<dbReference type="Gene3D" id="2.60.120.590">
    <property type="entry name" value="Alpha-ketoglutarate-dependent dioxygenase AlkB-like"/>
    <property type="match status" value="1"/>
</dbReference>
<protein>
    <recommendedName>
        <fullName evidence="14">Calpain catalytic domain-containing protein</fullName>
    </recommendedName>
</protein>
<dbReference type="InterPro" id="IPR022684">
    <property type="entry name" value="Calpain_cysteine_protease"/>
</dbReference>
<dbReference type="OrthoDB" id="10258787at2759"/>
<feature type="domain" description="Calpain catalytic" evidence="10">
    <location>
        <begin position="836"/>
        <end position="1171"/>
    </location>
</feature>
<evidence type="ECO:0000256" key="2">
    <source>
        <dbReference type="ARBA" id="ARBA00007623"/>
    </source>
</evidence>
<dbReference type="Gene3D" id="3.90.70.10">
    <property type="entry name" value="Cysteine proteinases"/>
    <property type="match status" value="1"/>
</dbReference>
<evidence type="ECO:0000256" key="1">
    <source>
        <dbReference type="ARBA" id="ARBA00004138"/>
    </source>
</evidence>
<name>A0A813H984_POLGL</name>
<dbReference type="PRINTS" id="PR00704">
    <property type="entry name" value="CALPAIN"/>
</dbReference>
<feature type="domain" description="Fe2OG dioxygenase" evidence="11">
    <location>
        <begin position="500"/>
        <end position="595"/>
    </location>
</feature>
<dbReference type="InterPro" id="IPR038765">
    <property type="entry name" value="Papain-like_cys_pep_sf"/>
</dbReference>
<dbReference type="Pfam" id="PF24762">
    <property type="entry name" value="TPR_IF140-IFT172"/>
    <property type="match status" value="1"/>
</dbReference>
<keyword evidence="8" id="KW-0378">Hydrolase</keyword>
<comment type="similarity">
    <text evidence="2">Belongs to the peptidase C2 family.</text>
</comment>
<evidence type="ECO:0000256" key="3">
    <source>
        <dbReference type="ARBA" id="ARBA00022574"/>
    </source>
</evidence>
<dbReference type="GO" id="GO:0030991">
    <property type="term" value="C:intraciliary transport particle A"/>
    <property type="evidence" value="ECO:0007669"/>
    <property type="project" value="TreeGrafter"/>
</dbReference>
<dbReference type="SUPFAM" id="SSF54001">
    <property type="entry name" value="Cysteine proteinases"/>
    <property type="match status" value="1"/>
</dbReference>
<dbReference type="PANTHER" id="PTHR15722:SF7">
    <property type="entry name" value="INTRAFLAGELLAR TRANSPORT PROTEIN 140 HOMOLOG"/>
    <property type="match status" value="1"/>
</dbReference>
<evidence type="ECO:0000256" key="5">
    <source>
        <dbReference type="ARBA" id="ARBA00023069"/>
    </source>
</evidence>
<keyword evidence="5" id="KW-0969">Cilium</keyword>
<evidence type="ECO:0008006" key="14">
    <source>
        <dbReference type="Google" id="ProtNLM"/>
    </source>
</evidence>
<dbReference type="InterPro" id="IPR005123">
    <property type="entry name" value="Oxoglu/Fe-dep_dioxygenase_dom"/>
</dbReference>
<dbReference type="AlphaFoldDB" id="A0A813H984"/>
<feature type="region of interest" description="Disordered" evidence="9">
    <location>
        <begin position="1025"/>
        <end position="1046"/>
    </location>
</feature>
<evidence type="ECO:0000256" key="7">
    <source>
        <dbReference type="PIRSR" id="PIRSR622684-1"/>
    </source>
</evidence>
<sequence>AGQQKRALELCFSAKLFDALRKIADELSADSDPEILAKCAEFFMEHSQHDKAVHLLSISKQYETAVQLCAEHDVQITEDMAERMSPDKNGMEAGPRSEILQKIAQLCKKQGSFQLACKKFTQAGDKLKAMKSLLKSGDTEKIIFFAGTARQPDIYVLAGNYLQSLDWHNDPEIMKNIINFYSKAKAHDKLAVFYDACAQVEIDEYRDYEKAGGALREALKYIVKAAGPGAESDDRVLSLQSRIGIVDQFAAVRKMGKTEPEEMVAVCERMMNQPDVETAVRMGDIFAQLVEHFAEVRDYESAWRTVERMRQRGIVLTPYLDHSLLETIYSSVGQQLPESVDAGAPQAAPAQQQQGDDVGEEIDEVFSLVLYVRVCGGRFVESSVDFDTRRLCRAHCGCQLRAEDGRLVTGEELEVPFTGFELFEEVFSDGEAQELAMLQDLKAWPWQPSQSGRWKQDFGPKANFKGKKIKVPETWDGFPRCASDLLGQILERSPTLEGFDAAECLSLWYDLDRGASHALHVDDVWLWGERIIGVTLQSPSVFTFYHPGTQVAVRVPLGRRSAYLISGRARFDWQHGILAEDIVGPRIAMTFRELTPELAETDMGQLVLQRAKGCAVPPEVGGDHEPTDGSSDGQTIRRRFAAVWLYPASVFEAGVVATICAVPLPDSSPQEARGTSSKAAANLAGIPVVGTGVTEHHARKGSAEESAHCEGDAFPAAGLLKEGRDEEKELDDDEAEADAVSDSSFGGGEFASAATMSLAWRTLDGVFFDQSQPFKSGPIGTGAAKQIVEQKQKSDKLIGFASNEGNPDYVWVVAAGTRTGKQAGWTTQVYAVAELSDSNLFNDGWSGSDSVLPNNMQAAKWGRPGRGEGIGDDVEHISFMMSIDPNDIRQGDLGDCWLLSTLALCAEWPQFLPSLVDSTSLSVEGKYVVTLYDDGSQQSSQVTVDDSIPMSSGESPAFVNLTATGETWPTIFEKAFARLAGGYQNINGGVSTFAMGMLTGCTDLLTLQKQKDDSWQCWSNVFKSSNPQSSDNQEMKSCPWPDGTPGDKGKSIQEVLKFLEQWDAQNYLMCAGSDGGTNAEKSPDGIILGHAYSILQVKTEVAGTDVSLLQMRNPWGKSDFHGDWCDSSSLWDEHPDVAEAVGHEPSTTGEFWIDAIDVCSNYSSLFVCKKNMGPNHSKTFNEQQVDSSCAEAGVEPPSIKPGSQPASPGWLCSRGASVPFCGGSPDGCNIH</sequence>
<dbReference type="InterPro" id="IPR000169">
    <property type="entry name" value="Pept_cys_AS"/>
</dbReference>
<dbReference type="GO" id="GO:0036064">
    <property type="term" value="C:ciliary basal body"/>
    <property type="evidence" value="ECO:0007669"/>
    <property type="project" value="TreeGrafter"/>
</dbReference>
<dbReference type="GO" id="GO:0005930">
    <property type="term" value="C:axoneme"/>
    <property type="evidence" value="ECO:0007669"/>
    <property type="project" value="TreeGrafter"/>
</dbReference>
<dbReference type="Pfam" id="PF24760">
    <property type="entry name" value="TPR_IF140_C"/>
    <property type="match status" value="1"/>
</dbReference>
<dbReference type="SMART" id="SM00230">
    <property type="entry name" value="CysPc"/>
    <property type="match status" value="1"/>
</dbReference>
<dbReference type="PROSITE" id="PS50203">
    <property type="entry name" value="CALPAIN_CAT"/>
    <property type="match status" value="1"/>
</dbReference>
<dbReference type="GO" id="GO:0004198">
    <property type="term" value="F:calcium-dependent cysteine-type endopeptidase activity"/>
    <property type="evidence" value="ECO:0007669"/>
    <property type="project" value="InterPro"/>
</dbReference>
<dbReference type="InterPro" id="IPR001300">
    <property type="entry name" value="Peptidase_C2_calpain_cat"/>
</dbReference>
<evidence type="ECO:0000256" key="8">
    <source>
        <dbReference type="PROSITE-ProRule" id="PRU00239"/>
    </source>
</evidence>
<dbReference type="PROSITE" id="PS51471">
    <property type="entry name" value="FE2OG_OXY"/>
    <property type="match status" value="1"/>
</dbReference>
<dbReference type="EMBL" id="CAJNNV010031003">
    <property type="protein sequence ID" value="CAE8634414.1"/>
    <property type="molecule type" value="Genomic_DNA"/>
</dbReference>
<keyword evidence="13" id="KW-1185">Reference proteome</keyword>
<dbReference type="InterPro" id="IPR056168">
    <property type="entry name" value="TPR_IF140/IFT172/WDR19"/>
</dbReference>
<feature type="active site" evidence="7 8">
    <location>
        <position position="1113"/>
    </location>
</feature>
<evidence type="ECO:0000256" key="4">
    <source>
        <dbReference type="ARBA" id="ARBA00022737"/>
    </source>
</evidence>
<evidence type="ECO:0000259" key="10">
    <source>
        <dbReference type="PROSITE" id="PS50203"/>
    </source>
</evidence>
<keyword evidence="4" id="KW-0677">Repeat</keyword>
<organism evidence="12 13">
    <name type="scientific">Polarella glacialis</name>
    <name type="common">Dinoflagellate</name>
    <dbReference type="NCBI Taxonomy" id="89957"/>
    <lineage>
        <taxon>Eukaryota</taxon>
        <taxon>Sar</taxon>
        <taxon>Alveolata</taxon>
        <taxon>Dinophyceae</taxon>
        <taxon>Suessiales</taxon>
        <taxon>Suessiaceae</taxon>
        <taxon>Polarella</taxon>
    </lineage>
</organism>
<dbReference type="PANTHER" id="PTHR15722">
    <property type="entry name" value="IFT140/172-RELATED"/>
    <property type="match status" value="1"/>
</dbReference>
<evidence type="ECO:0000313" key="12">
    <source>
        <dbReference type="EMBL" id="CAE8634414.1"/>
    </source>
</evidence>
<dbReference type="Proteomes" id="UP000654075">
    <property type="component" value="Unassembled WGS sequence"/>
</dbReference>
<keyword evidence="6" id="KW-0966">Cell projection</keyword>
<dbReference type="Pfam" id="PF00648">
    <property type="entry name" value="Peptidase_C2"/>
    <property type="match status" value="1"/>
</dbReference>
<comment type="caution">
    <text evidence="12">The sequence shown here is derived from an EMBL/GenBank/DDBJ whole genome shotgun (WGS) entry which is preliminary data.</text>
</comment>
<evidence type="ECO:0000313" key="13">
    <source>
        <dbReference type="Proteomes" id="UP000654075"/>
    </source>
</evidence>
<feature type="region of interest" description="Disordered" evidence="9">
    <location>
        <begin position="724"/>
        <end position="744"/>
    </location>
</feature>
<keyword evidence="8" id="KW-0645">Protease</keyword>
<dbReference type="GO" id="GO:0035721">
    <property type="term" value="P:intraciliary retrograde transport"/>
    <property type="evidence" value="ECO:0007669"/>
    <property type="project" value="TreeGrafter"/>
</dbReference>
<evidence type="ECO:0000256" key="9">
    <source>
        <dbReference type="SAM" id="MobiDB-lite"/>
    </source>
</evidence>
<gene>
    <name evidence="12" type="ORF">PGLA1383_LOCUS50061</name>
</gene>